<dbReference type="OrthoDB" id="3069034at2759"/>
<evidence type="ECO:0000313" key="2">
    <source>
        <dbReference type="Proteomes" id="UP000467700"/>
    </source>
</evidence>
<dbReference type="EMBL" id="CACVBS010000050">
    <property type="protein sequence ID" value="CAA7265666.1"/>
    <property type="molecule type" value="Genomic_DNA"/>
</dbReference>
<comment type="caution">
    <text evidence="1">The sequence shown here is derived from an EMBL/GenBank/DDBJ whole genome shotgun (WGS) entry which is preliminary data.</text>
</comment>
<dbReference type="AlphaFoldDB" id="A0A8S0WU12"/>
<gene>
    <name evidence="1" type="ORF">AAE3_LOCUS7975</name>
</gene>
<keyword evidence="2" id="KW-1185">Reference proteome</keyword>
<reference evidence="1 2" key="1">
    <citation type="submission" date="2020-01" db="EMBL/GenBank/DDBJ databases">
        <authorList>
            <person name="Gupta K D."/>
        </authorList>
    </citation>
    <scope>NUCLEOTIDE SEQUENCE [LARGE SCALE GENOMIC DNA]</scope>
</reference>
<name>A0A8S0WU12_CYCAE</name>
<protein>
    <submittedName>
        <fullName evidence="1">Uncharacterized protein</fullName>
    </submittedName>
</protein>
<proteinExistence type="predicted"/>
<evidence type="ECO:0000313" key="1">
    <source>
        <dbReference type="EMBL" id="CAA7265666.1"/>
    </source>
</evidence>
<organism evidence="1 2">
    <name type="scientific">Cyclocybe aegerita</name>
    <name type="common">Black poplar mushroom</name>
    <name type="synonym">Agrocybe aegerita</name>
    <dbReference type="NCBI Taxonomy" id="1973307"/>
    <lineage>
        <taxon>Eukaryota</taxon>
        <taxon>Fungi</taxon>
        <taxon>Dikarya</taxon>
        <taxon>Basidiomycota</taxon>
        <taxon>Agaricomycotina</taxon>
        <taxon>Agaricomycetes</taxon>
        <taxon>Agaricomycetidae</taxon>
        <taxon>Agaricales</taxon>
        <taxon>Agaricineae</taxon>
        <taxon>Bolbitiaceae</taxon>
        <taxon>Cyclocybe</taxon>
    </lineage>
</organism>
<sequence length="319" mass="35369">MQSVIVPGPQSIHIPPFNAQSFYQSTPSLDEPSELAVTIGGPHGHIGWEYIRTLVYRFLETRAHARANTLNVDWRHTPADREGRRGRTVLKALFFALGRPAVIENNPTGPLSVPHALGSFRRFSIAVPEAVADLGWYDFDGQPSQQDDSVDLRRASRLEELVWSGDFLVLTGKFINLPYHQLSSLSVTGCVMTVQDAVSLLHSCPNVRIVELGTIDDAAARERNGRSMVRPSRMERVMFSELSLLMIESGEPIKGLLDRLAWRSLEELALVLQGNGTKGAAACLIHLNGVDSLELTGNFAKEELKKIARRYPSLMYNPS</sequence>
<accession>A0A8S0WU12</accession>
<dbReference type="Proteomes" id="UP000467700">
    <property type="component" value="Unassembled WGS sequence"/>
</dbReference>